<dbReference type="GO" id="GO:0035438">
    <property type="term" value="F:cyclic-di-GMP binding"/>
    <property type="evidence" value="ECO:0007669"/>
    <property type="project" value="InterPro"/>
</dbReference>
<feature type="domain" description="PilZ" evidence="1">
    <location>
        <begin position="4"/>
        <end position="85"/>
    </location>
</feature>
<dbReference type="AlphaFoldDB" id="A0A7X3MP76"/>
<name>A0A7X3MP76_9HYPH</name>
<dbReference type="InterPro" id="IPR009875">
    <property type="entry name" value="PilZ_domain"/>
</dbReference>
<evidence type="ECO:0000259" key="1">
    <source>
        <dbReference type="Pfam" id="PF07238"/>
    </source>
</evidence>
<protein>
    <recommendedName>
        <fullName evidence="1">PilZ domain-containing protein</fullName>
    </recommendedName>
</protein>
<dbReference type="Proteomes" id="UP000436483">
    <property type="component" value="Unassembled WGS sequence"/>
</dbReference>
<proteinExistence type="predicted"/>
<dbReference type="RefSeq" id="WP_160883275.1">
    <property type="nucleotide sequence ID" value="NZ_WURB01000002.1"/>
</dbReference>
<gene>
    <name evidence="2" type="ORF">GR328_04290</name>
</gene>
<evidence type="ECO:0000313" key="3">
    <source>
        <dbReference type="Proteomes" id="UP000436483"/>
    </source>
</evidence>
<keyword evidence="3" id="KW-1185">Reference proteome</keyword>
<comment type="caution">
    <text evidence="2">The sequence shown here is derived from an EMBL/GenBank/DDBJ whole genome shotgun (WGS) entry which is preliminary data.</text>
</comment>
<dbReference type="Gene3D" id="2.40.10.220">
    <property type="entry name" value="predicted glycosyltransferase like domains"/>
    <property type="match status" value="1"/>
</dbReference>
<dbReference type="Pfam" id="PF07238">
    <property type="entry name" value="PilZ"/>
    <property type="match status" value="1"/>
</dbReference>
<reference evidence="2 3" key="2">
    <citation type="submission" date="2020-01" db="EMBL/GenBank/DDBJ databases">
        <title>Microvirga sp. nov., an arsenate reduction bacterium isolated from Tibet hotspring sediments.</title>
        <authorList>
            <person name="Xian W.-D."/>
            <person name="Li W.-J."/>
        </authorList>
    </citation>
    <scope>NUCLEOTIDE SEQUENCE [LARGE SCALE GENOMIC DNA]</scope>
    <source>
        <strain evidence="2 3">KCTC 23863</strain>
    </source>
</reference>
<evidence type="ECO:0000313" key="2">
    <source>
        <dbReference type="EMBL" id="MXQ10677.1"/>
    </source>
</evidence>
<organism evidence="2 3">
    <name type="scientific">Microvirga makkahensis</name>
    <dbReference type="NCBI Taxonomy" id="1128670"/>
    <lineage>
        <taxon>Bacteria</taxon>
        <taxon>Pseudomonadati</taxon>
        <taxon>Pseudomonadota</taxon>
        <taxon>Alphaproteobacteria</taxon>
        <taxon>Hyphomicrobiales</taxon>
        <taxon>Methylobacteriaceae</taxon>
        <taxon>Microvirga</taxon>
    </lineage>
</organism>
<accession>A0A7X3MP76</accession>
<dbReference type="EMBL" id="WURB01000002">
    <property type="protein sequence ID" value="MXQ10677.1"/>
    <property type="molecule type" value="Genomic_DNA"/>
</dbReference>
<dbReference type="OrthoDB" id="7210926at2"/>
<dbReference type="SUPFAM" id="SSF141371">
    <property type="entry name" value="PilZ domain-like"/>
    <property type="match status" value="1"/>
</dbReference>
<sequence>MNKRRSSNRVRTLLDARVIFNNRFSLIECTVRNLSETGARIAFSHPTEIPPEFELEIPSRKISVKAKAVWSDGKEHGVAFIEGSQGTALGASLPQRIADQGQAESGISKSSVEDILNEARHRIAEAMGIPSETVKLKLEITS</sequence>
<reference evidence="2 3" key="1">
    <citation type="submission" date="2019-12" db="EMBL/GenBank/DDBJ databases">
        <authorList>
            <person name="Yuan C.-G."/>
        </authorList>
    </citation>
    <scope>NUCLEOTIDE SEQUENCE [LARGE SCALE GENOMIC DNA]</scope>
    <source>
        <strain evidence="2 3">KCTC 23863</strain>
    </source>
</reference>